<keyword evidence="9 14" id="KW-0496">Mitochondrion</keyword>
<evidence type="ECO:0000256" key="5">
    <source>
        <dbReference type="ARBA" id="ARBA00022692"/>
    </source>
</evidence>
<keyword evidence="5 14" id="KW-0812">Transmembrane</keyword>
<dbReference type="GO" id="GO:0015078">
    <property type="term" value="F:proton transmembrane transporter activity"/>
    <property type="evidence" value="ECO:0007669"/>
    <property type="project" value="InterPro"/>
</dbReference>
<dbReference type="GO" id="GO:0045259">
    <property type="term" value="C:proton-transporting ATP synthase complex"/>
    <property type="evidence" value="ECO:0007669"/>
    <property type="project" value="UniProtKB-KW"/>
</dbReference>
<keyword evidence="7" id="KW-1133">Transmembrane helix</keyword>
<dbReference type="GO" id="GO:0015986">
    <property type="term" value="P:proton motive force-driven ATP synthesis"/>
    <property type="evidence" value="ECO:0007669"/>
    <property type="project" value="InterPro"/>
</dbReference>
<evidence type="ECO:0000256" key="2">
    <source>
        <dbReference type="ARBA" id="ARBA00008892"/>
    </source>
</evidence>
<evidence type="ECO:0000256" key="1">
    <source>
        <dbReference type="ARBA" id="ARBA00004304"/>
    </source>
</evidence>
<dbReference type="GeneID" id="67282743"/>
<gene>
    <name evidence="15" type="primary">ATP8</name>
</gene>
<accession>A0A898CYB2</accession>
<dbReference type="Pfam" id="PF00895">
    <property type="entry name" value="ATP-synt_8"/>
    <property type="match status" value="1"/>
</dbReference>
<proteinExistence type="inferred from homology"/>
<evidence type="ECO:0000256" key="13">
    <source>
        <dbReference type="ARBA" id="ARBA00064647"/>
    </source>
</evidence>
<geneLocation type="mitochondrion" evidence="15"/>
<name>A0A898CYB2_9TELE</name>
<dbReference type="PANTHER" id="PTHR39937:SF1">
    <property type="entry name" value="ATP SYNTHASE PROTEIN 8"/>
    <property type="match status" value="1"/>
</dbReference>
<comment type="subcellular location">
    <subcellularLocation>
        <location evidence="1 14">Mitochondrion membrane</location>
        <topology evidence="1 14">Single-pass membrane protein</topology>
    </subcellularLocation>
</comment>
<evidence type="ECO:0000256" key="8">
    <source>
        <dbReference type="ARBA" id="ARBA00023065"/>
    </source>
</evidence>
<dbReference type="InterPro" id="IPR050635">
    <property type="entry name" value="ATPase_protein_8"/>
</dbReference>
<evidence type="ECO:0000256" key="6">
    <source>
        <dbReference type="ARBA" id="ARBA00022781"/>
    </source>
</evidence>
<organism evidence="15">
    <name type="scientific">Pentanemus quinquarius</name>
    <dbReference type="NCBI Taxonomy" id="206147"/>
    <lineage>
        <taxon>Eukaryota</taxon>
        <taxon>Metazoa</taxon>
        <taxon>Chordata</taxon>
        <taxon>Craniata</taxon>
        <taxon>Vertebrata</taxon>
        <taxon>Euteleostomi</taxon>
        <taxon>Actinopterygii</taxon>
        <taxon>Neopterygii</taxon>
        <taxon>Teleostei</taxon>
        <taxon>Neoteleostei</taxon>
        <taxon>Acanthomorphata</taxon>
        <taxon>Carangaria</taxon>
        <taxon>Carangaria incertae sedis</taxon>
        <taxon>Polynemidae</taxon>
        <taxon>Pentanemus</taxon>
    </lineage>
</organism>
<dbReference type="GO" id="GO:0031966">
    <property type="term" value="C:mitochondrial membrane"/>
    <property type="evidence" value="ECO:0007669"/>
    <property type="project" value="UniProtKB-SubCell"/>
</dbReference>
<keyword evidence="6 14" id="KW-0375">Hydrogen ion transport</keyword>
<keyword evidence="3 14" id="KW-0813">Transport</keyword>
<evidence type="ECO:0000256" key="7">
    <source>
        <dbReference type="ARBA" id="ARBA00022989"/>
    </source>
</evidence>
<evidence type="ECO:0000256" key="9">
    <source>
        <dbReference type="ARBA" id="ARBA00023128"/>
    </source>
</evidence>
<comment type="similarity">
    <text evidence="2 14">Belongs to the ATPase protein 8 family.</text>
</comment>
<dbReference type="AlphaFoldDB" id="A0A898CYB2"/>
<protein>
    <recommendedName>
        <fullName evidence="14">ATP synthase complex subunit 8</fullName>
    </recommendedName>
</protein>
<dbReference type="PANTHER" id="PTHR39937">
    <property type="entry name" value="ATP SYNTHASE PROTEIN 8"/>
    <property type="match status" value="1"/>
</dbReference>
<dbReference type="InterPro" id="IPR001421">
    <property type="entry name" value="ATP8_metazoa"/>
</dbReference>
<evidence type="ECO:0000256" key="12">
    <source>
        <dbReference type="ARBA" id="ARBA00053067"/>
    </source>
</evidence>
<keyword evidence="11" id="KW-0066">ATP synthesis</keyword>
<evidence type="ECO:0000256" key="10">
    <source>
        <dbReference type="ARBA" id="ARBA00023136"/>
    </source>
</evidence>
<evidence type="ECO:0000256" key="4">
    <source>
        <dbReference type="ARBA" id="ARBA00022547"/>
    </source>
</evidence>
<dbReference type="CTD" id="4509"/>
<evidence type="ECO:0000256" key="14">
    <source>
        <dbReference type="RuleBase" id="RU003661"/>
    </source>
</evidence>
<reference evidence="15" key="1">
    <citation type="submission" date="2021-01" db="EMBL/GenBank/DDBJ databases">
        <title>The complete mitochondrial genome of the Royal threadfin, Pentanemus quinquarius (Linnaeus, 1785), from Libian water.</title>
        <authorList>
            <person name="Jeon A.-Y."/>
            <person name="Andriyono S."/>
            <person name="Zuweh J. Jr."/>
            <person name="Kim H.-W."/>
        </authorList>
    </citation>
    <scope>NUCLEOTIDE SEQUENCE</scope>
</reference>
<dbReference type="EMBL" id="MW532168">
    <property type="protein sequence ID" value="QSH90830.1"/>
    <property type="molecule type" value="Genomic_DNA"/>
</dbReference>
<keyword evidence="10" id="KW-0472">Membrane</keyword>
<comment type="subunit">
    <text evidence="13">Component of the ATP synthase complex composed at least of ATP5F1A/subunit alpha, ATP5F1B/subunit beta, ATP5MC1/subunit c (homooctomer), MT-ATP6/subunit a, MT-ATP8/subunit 8, ATP5ME/subunit e, ATP5MF/subunit f, ATP5MG/subunit g, ATP5MK/subunit k, ATP5MJ/subunit j, ATP5F1C/subunit gamma, ATP5F1D/subunit delta, ATP5F1E/subunit epsilon, ATP5PF/subunit F6, ATP5PB/subunit b, ATP5PD/subunit d, ATP5PO/subunit OSCP. ATP synthase complex consists of a soluble F(1) head domain (subunits alpha(3) and beta(3)) - the catalytic core - and a membrane F(0) domain - the membrane proton channel (subunits c, a, 8, e, f, g, k and j). These two domains are linked by a central stalk (subunits gamma, delta, and epsilon) rotating inside the F1 region and a stationary peripheral stalk (subunits F6, b, d, and OSCP).</text>
</comment>
<evidence type="ECO:0000256" key="11">
    <source>
        <dbReference type="ARBA" id="ARBA00023310"/>
    </source>
</evidence>
<keyword evidence="8 14" id="KW-0406">Ion transport</keyword>
<keyword evidence="4 14" id="KW-0138">CF(0)</keyword>
<evidence type="ECO:0000256" key="3">
    <source>
        <dbReference type="ARBA" id="ARBA00022448"/>
    </source>
</evidence>
<sequence length="55" mass="6499">MPQLNPAPWLSILLISWLVLLALVFPKILNYTFPNSPALQNTQKAKKEPWFWPWH</sequence>
<comment type="function">
    <text evidence="12">Subunit 8, of the mitochondrial membrane ATP synthase complex (F(1)F(0) ATP synthase or Complex V) that produces ATP from ADP in the presence of a proton gradient across the membrane which is generated by electron transport complexes of the respiratory chain. ATP synthase complex consist of a soluble F(1) head domain - the catalytic core - and a membrane F(1) domain - the membrane proton channel. These two domains are linked by a central stalk rotating inside the F(1) region and a stationary peripheral stalk. During catalysis, ATP synthesis in the catalytic domain of F(1) is coupled via a rotary mechanism of the central stalk subunits to proton translocation. In vivo, can only synthesize ATP although its ATP hydrolase activity can be activated artificially in vitro. Part of the complex F(0) domain.</text>
</comment>
<evidence type="ECO:0000313" key="15">
    <source>
        <dbReference type="EMBL" id="QSH90830.1"/>
    </source>
</evidence>
<dbReference type="RefSeq" id="YP_010173004.1">
    <property type="nucleotide sequence ID" value="NC_057649.1"/>
</dbReference>